<feature type="chain" id="PRO_5006035349" description="Lipoprotein" evidence="2">
    <location>
        <begin position="25"/>
        <end position="158"/>
    </location>
</feature>
<evidence type="ECO:0008006" key="5">
    <source>
        <dbReference type="Google" id="ProtNLM"/>
    </source>
</evidence>
<proteinExistence type="predicted"/>
<dbReference type="KEGG" id="kphy:AOZ06_03480"/>
<evidence type="ECO:0000256" key="1">
    <source>
        <dbReference type="SAM" id="MobiDB-lite"/>
    </source>
</evidence>
<dbReference type="Proteomes" id="UP000063699">
    <property type="component" value="Chromosome"/>
</dbReference>
<dbReference type="AlphaFoldDB" id="A0A0N9HP43"/>
<feature type="region of interest" description="Disordered" evidence="1">
    <location>
        <begin position="26"/>
        <end position="55"/>
    </location>
</feature>
<evidence type="ECO:0000313" key="4">
    <source>
        <dbReference type="Proteomes" id="UP000063699"/>
    </source>
</evidence>
<protein>
    <recommendedName>
        <fullName evidence="5">Lipoprotein</fullName>
    </recommendedName>
</protein>
<reference evidence="3 4" key="1">
    <citation type="submission" date="2015-07" db="EMBL/GenBank/DDBJ databases">
        <title>Genome sequencing of Kibdelosporangium phytohabitans.</title>
        <authorList>
            <person name="Qin S."/>
            <person name="Xing K."/>
        </authorList>
    </citation>
    <scope>NUCLEOTIDE SEQUENCE [LARGE SCALE GENOMIC DNA]</scope>
    <source>
        <strain evidence="3 4">KLBMP1111</strain>
    </source>
</reference>
<gene>
    <name evidence="3" type="ORF">AOZ06_03480</name>
</gene>
<feature type="compositionally biased region" description="Low complexity" evidence="1">
    <location>
        <begin position="130"/>
        <end position="149"/>
    </location>
</feature>
<accession>A0A0N9HP43</accession>
<evidence type="ECO:0000256" key="2">
    <source>
        <dbReference type="SAM" id="SignalP"/>
    </source>
</evidence>
<sequence>MRRFAYAALIATGALAIAAPIAGATPTGAPSGQTQTDEGKLDPSKAKISVSPGKGEPGAKISVSLYCGAEVNASGIDAPALLLGKAEVVEGTVYMVEAKVRPDARPGKYTVSFKCPGKAVSAAFEVVAPKGKAPQQPKQQVKVKPKGAAQTGGGATAS</sequence>
<feature type="signal peptide" evidence="2">
    <location>
        <begin position="1"/>
        <end position="24"/>
    </location>
</feature>
<feature type="region of interest" description="Disordered" evidence="1">
    <location>
        <begin position="130"/>
        <end position="158"/>
    </location>
</feature>
<organism evidence="3 4">
    <name type="scientific">Kibdelosporangium phytohabitans</name>
    <dbReference type="NCBI Taxonomy" id="860235"/>
    <lineage>
        <taxon>Bacteria</taxon>
        <taxon>Bacillati</taxon>
        <taxon>Actinomycetota</taxon>
        <taxon>Actinomycetes</taxon>
        <taxon>Pseudonocardiales</taxon>
        <taxon>Pseudonocardiaceae</taxon>
        <taxon>Kibdelosporangium</taxon>
    </lineage>
</organism>
<dbReference type="EMBL" id="CP012752">
    <property type="protein sequence ID" value="ALG06104.1"/>
    <property type="molecule type" value="Genomic_DNA"/>
</dbReference>
<name>A0A0N9HP43_9PSEU</name>
<evidence type="ECO:0000313" key="3">
    <source>
        <dbReference type="EMBL" id="ALG06104.1"/>
    </source>
</evidence>
<keyword evidence="2" id="KW-0732">Signal</keyword>
<keyword evidence="4" id="KW-1185">Reference proteome</keyword>